<dbReference type="OrthoDB" id="5424209at2759"/>
<feature type="region of interest" description="Disordered" evidence="1">
    <location>
        <begin position="1"/>
        <end position="30"/>
    </location>
</feature>
<dbReference type="AlphaFoldDB" id="A0A9P6H3P1"/>
<organism evidence="2 3">
    <name type="scientific">Thelephora terrestris</name>
    <dbReference type="NCBI Taxonomy" id="56493"/>
    <lineage>
        <taxon>Eukaryota</taxon>
        <taxon>Fungi</taxon>
        <taxon>Dikarya</taxon>
        <taxon>Basidiomycota</taxon>
        <taxon>Agaricomycotina</taxon>
        <taxon>Agaricomycetes</taxon>
        <taxon>Thelephorales</taxon>
        <taxon>Thelephoraceae</taxon>
        <taxon>Thelephora</taxon>
    </lineage>
</organism>
<dbReference type="EMBL" id="WIUZ02000022">
    <property type="protein sequence ID" value="KAF9778736.1"/>
    <property type="molecule type" value="Genomic_DNA"/>
</dbReference>
<dbReference type="InterPro" id="IPR009003">
    <property type="entry name" value="Peptidase_S1_PA"/>
</dbReference>
<dbReference type="SUPFAM" id="SSF50494">
    <property type="entry name" value="Trypsin-like serine proteases"/>
    <property type="match status" value="1"/>
</dbReference>
<keyword evidence="3" id="KW-1185">Reference proteome</keyword>
<proteinExistence type="predicted"/>
<evidence type="ECO:0000256" key="1">
    <source>
        <dbReference type="SAM" id="MobiDB-lite"/>
    </source>
</evidence>
<reference evidence="2" key="2">
    <citation type="submission" date="2020-11" db="EMBL/GenBank/DDBJ databases">
        <authorList>
            <consortium name="DOE Joint Genome Institute"/>
            <person name="Kuo A."/>
            <person name="Miyauchi S."/>
            <person name="Kiss E."/>
            <person name="Drula E."/>
            <person name="Kohler A."/>
            <person name="Sanchez-Garcia M."/>
            <person name="Andreopoulos B."/>
            <person name="Barry K.W."/>
            <person name="Bonito G."/>
            <person name="Buee M."/>
            <person name="Carver A."/>
            <person name="Chen C."/>
            <person name="Cichocki N."/>
            <person name="Clum A."/>
            <person name="Culley D."/>
            <person name="Crous P.W."/>
            <person name="Fauchery L."/>
            <person name="Girlanda M."/>
            <person name="Hayes R."/>
            <person name="Keri Z."/>
            <person name="Labutti K."/>
            <person name="Lipzen A."/>
            <person name="Lombard V."/>
            <person name="Magnuson J."/>
            <person name="Maillard F."/>
            <person name="Morin E."/>
            <person name="Murat C."/>
            <person name="Nolan M."/>
            <person name="Ohm R."/>
            <person name="Pangilinan J."/>
            <person name="Pereira M."/>
            <person name="Perotto S."/>
            <person name="Peter M."/>
            <person name="Riley R."/>
            <person name="Sitrit Y."/>
            <person name="Stielow B."/>
            <person name="Szollosi G."/>
            <person name="Zifcakova L."/>
            <person name="Stursova M."/>
            <person name="Spatafora J.W."/>
            <person name="Tedersoo L."/>
            <person name="Vaario L.-M."/>
            <person name="Yamada A."/>
            <person name="Yan M."/>
            <person name="Wang P."/>
            <person name="Xu J."/>
            <person name="Bruns T."/>
            <person name="Baldrian P."/>
            <person name="Vilgalys R."/>
            <person name="Henrissat B."/>
            <person name="Grigoriev I.V."/>
            <person name="Hibbett D."/>
            <person name="Nagy L.G."/>
            <person name="Martin F.M."/>
        </authorList>
    </citation>
    <scope>NUCLEOTIDE SEQUENCE</scope>
    <source>
        <strain evidence="2">UH-Tt-Lm1</strain>
    </source>
</reference>
<sequence>MTTSLGLSHSGSLGAGEIPPLKNSSPTPLTPPSETEAYCYYVRLPSRPVLVARSGIPWVEPTGPEAYSQDKELHPVGNHPIRGVWEDDLALKIHALLDSMKVKWTSTDVVRIGDAGEPTARVILWIGVTPTSLSGDDGVIVAYKCKGILQEYNINKVNVEIRESVVSLSAGPKLLTSASNYFSDPIADVREPLTTTLGLPICAQSTPWVEGTGGFFITEGENTERLLLVTARHVILPQDKNENKHFEFKDDDQNRCNVTLFGDVAFSNYLKSIKHESRLNGFSAEYRETCIRGAEEKNDRAACDKRQNELDEIKEAAERLKTLHQDVLNGWATPENRILGHVILSPPINFGVGSSSEGYTEDWAVIEIDASKIDTSNFDGNAVDLGNRISPGAFSLMMSPIRQEPRSFQYPFDRLLRLKGTIPDEEMRHPTAVDKNNHRSLTVIKRGSTTGLTVGHANNVCSYARYCYEDDNPRTSKEWAILPFDYQSRAFSEKGDSGAVIIDGHGRIGGLLTGGTGKDASSLDITYATPISFLLKRMQEQGLHKLNLSPVLTT</sequence>
<evidence type="ECO:0000313" key="3">
    <source>
        <dbReference type="Proteomes" id="UP000736335"/>
    </source>
</evidence>
<gene>
    <name evidence="2" type="ORF">BJ322DRAFT_1014326</name>
</gene>
<protein>
    <submittedName>
        <fullName evidence="2">Uncharacterized protein</fullName>
    </submittedName>
</protein>
<comment type="caution">
    <text evidence="2">The sequence shown here is derived from an EMBL/GenBank/DDBJ whole genome shotgun (WGS) entry which is preliminary data.</text>
</comment>
<accession>A0A9P6H3P1</accession>
<dbReference type="Proteomes" id="UP000736335">
    <property type="component" value="Unassembled WGS sequence"/>
</dbReference>
<name>A0A9P6H3P1_9AGAM</name>
<evidence type="ECO:0000313" key="2">
    <source>
        <dbReference type="EMBL" id="KAF9778736.1"/>
    </source>
</evidence>
<reference evidence="2" key="1">
    <citation type="journal article" date="2020" name="Nat. Commun.">
        <title>Large-scale genome sequencing of mycorrhizal fungi provides insights into the early evolution of symbiotic traits.</title>
        <authorList>
            <person name="Miyauchi S."/>
            <person name="Kiss E."/>
            <person name="Kuo A."/>
            <person name="Drula E."/>
            <person name="Kohler A."/>
            <person name="Sanchez-Garcia M."/>
            <person name="Morin E."/>
            <person name="Andreopoulos B."/>
            <person name="Barry K.W."/>
            <person name="Bonito G."/>
            <person name="Buee M."/>
            <person name="Carver A."/>
            <person name="Chen C."/>
            <person name="Cichocki N."/>
            <person name="Clum A."/>
            <person name="Culley D."/>
            <person name="Crous P.W."/>
            <person name="Fauchery L."/>
            <person name="Girlanda M."/>
            <person name="Hayes R.D."/>
            <person name="Keri Z."/>
            <person name="LaButti K."/>
            <person name="Lipzen A."/>
            <person name="Lombard V."/>
            <person name="Magnuson J."/>
            <person name="Maillard F."/>
            <person name="Murat C."/>
            <person name="Nolan M."/>
            <person name="Ohm R.A."/>
            <person name="Pangilinan J."/>
            <person name="Pereira M.F."/>
            <person name="Perotto S."/>
            <person name="Peter M."/>
            <person name="Pfister S."/>
            <person name="Riley R."/>
            <person name="Sitrit Y."/>
            <person name="Stielow J.B."/>
            <person name="Szollosi G."/>
            <person name="Zifcakova L."/>
            <person name="Stursova M."/>
            <person name="Spatafora J.W."/>
            <person name="Tedersoo L."/>
            <person name="Vaario L.M."/>
            <person name="Yamada A."/>
            <person name="Yan M."/>
            <person name="Wang P."/>
            <person name="Xu J."/>
            <person name="Bruns T."/>
            <person name="Baldrian P."/>
            <person name="Vilgalys R."/>
            <person name="Dunand C."/>
            <person name="Henrissat B."/>
            <person name="Grigoriev I.V."/>
            <person name="Hibbett D."/>
            <person name="Nagy L.G."/>
            <person name="Martin F.M."/>
        </authorList>
    </citation>
    <scope>NUCLEOTIDE SEQUENCE</scope>
    <source>
        <strain evidence="2">UH-Tt-Lm1</strain>
    </source>
</reference>